<accession>A0A1Q9JGT5</accession>
<evidence type="ECO:0000313" key="9">
    <source>
        <dbReference type="Proteomes" id="UP000187404"/>
    </source>
</evidence>
<dbReference type="InterPro" id="IPR036976">
    <property type="entry name" value="RimM_N_sf"/>
</dbReference>
<keyword evidence="1 5" id="KW-0963">Cytoplasm</keyword>
<comment type="subunit">
    <text evidence="5">Binds ribosomal protein uS19.</text>
</comment>
<evidence type="ECO:0000259" key="6">
    <source>
        <dbReference type="Pfam" id="PF01782"/>
    </source>
</evidence>
<comment type="similarity">
    <text evidence="5">Belongs to the RimM family.</text>
</comment>
<dbReference type="Gene3D" id="2.40.30.60">
    <property type="entry name" value="RimM"/>
    <property type="match status" value="1"/>
</dbReference>
<keyword evidence="9" id="KW-1185">Reference proteome</keyword>
<dbReference type="GO" id="GO:0005737">
    <property type="term" value="C:cytoplasm"/>
    <property type="evidence" value="ECO:0007669"/>
    <property type="project" value="UniProtKB-SubCell"/>
</dbReference>
<dbReference type="Gene3D" id="2.30.30.240">
    <property type="entry name" value="PRC-barrel domain"/>
    <property type="match status" value="1"/>
</dbReference>
<dbReference type="PANTHER" id="PTHR33692:SF1">
    <property type="entry name" value="RIBOSOME MATURATION FACTOR RIMM"/>
    <property type="match status" value="1"/>
</dbReference>
<comment type="caution">
    <text evidence="8">The sequence shown here is derived from an EMBL/GenBank/DDBJ whole genome shotgun (WGS) entry which is preliminary data.</text>
</comment>
<evidence type="ECO:0000313" key="8">
    <source>
        <dbReference type="EMBL" id="OLR55413.1"/>
    </source>
</evidence>
<dbReference type="STRING" id="1261640.BHK98_04640"/>
<dbReference type="SUPFAM" id="SSF50346">
    <property type="entry name" value="PRC-barrel domain"/>
    <property type="match status" value="1"/>
</dbReference>
<feature type="domain" description="RimM N-terminal" evidence="6">
    <location>
        <begin position="7"/>
        <end position="83"/>
    </location>
</feature>
<proteinExistence type="inferred from homology"/>
<evidence type="ECO:0000256" key="2">
    <source>
        <dbReference type="ARBA" id="ARBA00022517"/>
    </source>
</evidence>
<feature type="domain" description="PRC-barrel" evidence="7">
    <location>
        <begin position="90"/>
        <end position="164"/>
    </location>
</feature>
<dbReference type="EMBL" id="MJIE01000001">
    <property type="protein sequence ID" value="OLR55413.1"/>
    <property type="molecule type" value="Genomic_DNA"/>
</dbReference>
<keyword evidence="2 5" id="KW-0690">Ribosome biogenesis</keyword>
<dbReference type="InterPro" id="IPR011033">
    <property type="entry name" value="PRC_barrel-like_sf"/>
</dbReference>
<dbReference type="Pfam" id="PF05239">
    <property type="entry name" value="PRC"/>
    <property type="match status" value="1"/>
</dbReference>
<keyword evidence="4 5" id="KW-0143">Chaperone</keyword>
<dbReference type="InterPro" id="IPR011961">
    <property type="entry name" value="RimM"/>
</dbReference>
<dbReference type="Proteomes" id="UP000187404">
    <property type="component" value="Unassembled WGS sequence"/>
</dbReference>
<evidence type="ECO:0000256" key="5">
    <source>
        <dbReference type="HAMAP-Rule" id="MF_00014"/>
    </source>
</evidence>
<dbReference type="AlphaFoldDB" id="A0A1Q9JGT5"/>
<dbReference type="InterPro" id="IPR027275">
    <property type="entry name" value="PRC-brl_dom"/>
</dbReference>
<sequence length="166" mass="18853">MSEKILIGKIVNVFGLAGEVKVYNYSGSENRYEELEKIFAGGELYRIQQARRQKNMILLKLEGVDDRDAAERLRGKNVYMREEDLPELPEDEHYIRDIIGMEVFDEPSGRIIGTLKDVLTERAQPVYVVKTEDGGEVLIPGVPVFVKKIDETARRVTVALIEGMLP</sequence>
<evidence type="ECO:0000256" key="4">
    <source>
        <dbReference type="ARBA" id="ARBA00023186"/>
    </source>
</evidence>
<protein>
    <recommendedName>
        <fullName evidence="5">Ribosome maturation factor RimM</fullName>
    </recommendedName>
</protein>
<dbReference type="NCBIfam" id="TIGR02273">
    <property type="entry name" value="16S_RimM"/>
    <property type="match status" value="1"/>
</dbReference>
<comment type="function">
    <text evidence="5">An accessory protein needed during the final step in the assembly of 30S ribosomal subunit, possibly for assembly of the head region. Essential for efficient processing of 16S rRNA. May be needed both before and after RbfA during the maturation of 16S rRNA. It has affinity for free ribosomal 30S subunits but not for 70S ribosomes.</text>
</comment>
<name>A0A1Q9JGT5_9FIRM</name>
<dbReference type="Pfam" id="PF01782">
    <property type="entry name" value="RimM"/>
    <property type="match status" value="1"/>
</dbReference>
<dbReference type="GO" id="GO:0005840">
    <property type="term" value="C:ribosome"/>
    <property type="evidence" value="ECO:0007669"/>
    <property type="project" value="InterPro"/>
</dbReference>
<evidence type="ECO:0000256" key="1">
    <source>
        <dbReference type="ARBA" id="ARBA00022490"/>
    </source>
</evidence>
<dbReference type="RefSeq" id="WP_075712408.1">
    <property type="nucleotide sequence ID" value="NZ_MJIE01000001.1"/>
</dbReference>
<dbReference type="OrthoDB" id="9810331at2"/>
<dbReference type="GO" id="GO:0042274">
    <property type="term" value="P:ribosomal small subunit biogenesis"/>
    <property type="evidence" value="ECO:0007669"/>
    <property type="project" value="UniProtKB-UniRule"/>
</dbReference>
<dbReference type="PANTHER" id="PTHR33692">
    <property type="entry name" value="RIBOSOME MATURATION FACTOR RIMM"/>
    <property type="match status" value="1"/>
</dbReference>
<dbReference type="SUPFAM" id="SSF50447">
    <property type="entry name" value="Translation proteins"/>
    <property type="match status" value="1"/>
</dbReference>
<organism evidence="8 9">
    <name type="scientific">Hornefia porci</name>
    <dbReference type="NCBI Taxonomy" id="2652292"/>
    <lineage>
        <taxon>Bacteria</taxon>
        <taxon>Bacillati</taxon>
        <taxon>Bacillota</taxon>
        <taxon>Clostridia</taxon>
        <taxon>Peptostreptococcales</taxon>
        <taxon>Anaerovoracaceae</taxon>
        <taxon>Hornefia</taxon>
    </lineage>
</organism>
<evidence type="ECO:0000259" key="7">
    <source>
        <dbReference type="Pfam" id="PF05239"/>
    </source>
</evidence>
<dbReference type="InterPro" id="IPR009000">
    <property type="entry name" value="Transl_B-barrel_sf"/>
</dbReference>
<dbReference type="HAMAP" id="MF_00014">
    <property type="entry name" value="Ribosome_mat_RimM"/>
    <property type="match status" value="1"/>
</dbReference>
<keyword evidence="3 5" id="KW-0698">rRNA processing</keyword>
<dbReference type="GO" id="GO:0006364">
    <property type="term" value="P:rRNA processing"/>
    <property type="evidence" value="ECO:0007669"/>
    <property type="project" value="UniProtKB-UniRule"/>
</dbReference>
<dbReference type="GO" id="GO:0043022">
    <property type="term" value="F:ribosome binding"/>
    <property type="evidence" value="ECO:0007669"/>
    <property type="project" value="InterPro"/>
</dbReference>
<dbReference type="InterPro" id="IPR002676">
    <property type="entry name" value="RimM_N"/>
</dbReference>
<evidence type="ECO:0000256" key="3">
    <source>
        <dbReference type="ARBA" id="ARBA00022552"/>
    </source>
</evidence>
<comment type="domain">
    <text evidence="5">The PRC barrel domain binds ribosomal protein uS19.</text>
</comment>
<reference evidence="8 9" key="1">
    <citation type="journal article" date="2016" name="Appl. Environ. Microbiol.">
        <title>Function and Phylogeny of Bacterial Butyryl Coenzyme A:Acetate Transferases and Their Diversity in the Proximal Colon of Swine.</title>
        <authorList>
            <person name="Trachsel J."/>
            <person name="Bayles D.O."/>
            <person name="Looft T."/>
            <person name="Levine U.Y."/>
            <person name="Allen H.K."/>
        </authorList>
    </citation>
    <scope>NUCLEOTIDE SEQUENCE [LARGE SCALE GENOMIC DNA]</scope>
    <source>
        <strain evidence="8 9">68-3-10</strain>
    </source>
</reference>
<comment type="subcellular location">
    <subcellularLocation>
        <location evidence="5">Cytoplasm</location>
    </subcellularLocation>
</comment>
<gene>
    <name evidence="5" type="primary">rimM</name>
    <name evidence="8" type="ORF">BHK98_04640</name>
</gene>